<dbReference type="AlphaFoldDB" id="A0A9N9KBL1"/>
<reference evidence="1" key="1">
    <citation type="submission" date="2021-06" db="EMBL/GenBank/DDBJ databases">
        <authorList>
            <person name="Kallberg Y."/>
            <person name="Tangrot J."/>
            <person name="Rosling A."/>
        </authorList>
    </citation>
    <scope>NUCLEOTIDE SEQUENCE</scope>
    <source>
        <strain evidence="1">FL966</strain>
    </source>
</reference>
<dbReference type="EMBL" id="CAJVQA010048488">
    <property type="protein sequence ID" value="CAG8819870.1"/>
    <property type="molecule type" value="Genomic_DNA"/>
</dbReference>
<feature type="non-terminal residue" evidence="1">
    <location>
        <position position="53"/>
    </location>
</feature>
<accession>A0A9N9KBL1</accession>
<gene>
    <name evidence="1" type="ORF">CPELLU_LOCUS19588</name>
</gene>
<protein>
    <submittedName>
        <fullName evidence="1">5167_t:CDS:1</fullName>
    </submittedName>
</protein>
<comment type="caution">
    <text evidence="1">The sequence shown here is derived from an EMBL/GenBank/DDBJ whole genome shotgun (WGS) entry which is preliminary data.</text>
</comment>
<evidence type="ECO:0000313" key="2">
    <source>
        <dbReference type="Proteomes" id="UP000789759"/>
    </source>
</evidence>
<evidence type="ECO:0000313" key="1">
    <source>
        <dbReference type="EMBL" id="CAG8819870.1"/>
    </source>
</evidence>
<name>A0A9N9KBL1_9GLOM</name>
<organism evidence="1 2">
    <name type="scientific">Cetraspora pellucida</name>
    <dbReference type="NCBI Taxonomy" id="1433469"/>
    <lineage>
        <taxon>Eukaryota</taxon>
        <taxon>Fungi</taxon>
        <taxon>Fungi incertae sedis</taxon>
        <taxon>Mucoromycota</taxon>
        <taxon>Glomeromycotina</taxon>
        <taxon>Glomeromycetes</taxon>
        <taxon>Diversisporales</taxon>
        <taxon>Gigasporaceae</taxon>
        <taxon>Cetraspora</taxon>
    </lineage>
</organism>
<proteinExistence type="predicted"/>
<keyword evidence="2" id="KW-1185">Reference proteome</keyword>
<dbReference type="Proteomes" id="UP000789759">
    <property type="component" value="Unassembled WGS sequence"/>
</dbReference>
<sequence>MSTEIDDPVKVLSNKIVNAAWDLTNKDTENEHEFKIIYMFEMMEKKKDNFYKQ</sequence>